<comment type="caution">
    <text evidence="1">The sequence shown here is derived from an EMBL/GenBank/DDBJ whole genome shotgun (WGS) entry which is preliminary data.</text>
</comment>
<proteinExistence type="predicted"/>
<reference evidence="1 2" key="1">
    <citation type="journal article" date="2019" name="Int. J. Syst. Evol. Microbiol.">
        <title>The Global Catalogue of Microorganisms (GCM) 10K type strain sequencing project: providing services to taxonomists for standard genome sequencing and annotation.</title>
        <authorList>
            <consortium name="The Broad Institute Genomics Platform"/>
            <consortium name="The Broad Institute Genome Sequencing Center for Infectious Disease"/>
            <person name="Wu L."/>
            <person name="Ma J."/>
        </authorList>
    </citation>
    <scope>NUCLEOTIDE SEQUENCE [LARGE SCALE GENOMIC DNA]</scope>
    <source>
        <strain evidence="1 2">JCM 16013</strain>
    </source>
</reference>
<evidence type="ECO:0000313" key="2">
    <source>
        <dbReference type="Proteomes" id="UP001499854"/>
    </source>
</evidence>
<organism evidence="1 2">
    <name type="scientific">Catenulispora subtropica</name>
    <dbReference type="NCBI Taxonomy" id="450798"/>
    <lineage>
        <taxon>Bacteria</taxon>
        <taxon>Bacillati</taxon>
        <taxon>Actinomycetota</taxon>
        <taxon>Actinomycetes</taxon>
        <taxon>Catenulisporales</taxon>
        <taxon>Catenulisporaceae</taxon>
        <taxon>Catenulispora</taxon>
    </lineage>
</organism>
<gene>
    <name evidence="1" type="ORF">GCM10009838_44910</name>
</gene>
<evidence type="ECO:0000313" key="1">
    <source>
        <dbReference type="EMBL" id="GAA1978985.1"/>
    </source>
</evidence>
<keyword evidence="2" id="KW-1185">Reference proteome</keyword>
<accession>A0ABN2S2K2</accession>
<dbReference type="EMBL" id="BAAAQM010000025">
    <property type="protein sequence ID" value="GAA1978985.1"/>
    <property type="molecule type" value="Genomic_DNA"/>
</dbReference>
<protein>
    <submittedName>
        <fullName evidence="1">Uncharacterized protein</fullName>
    </submittedName>
</protein>
<sequence length="314" mass="35362">MWSGVTCRSELGTSAGRDGVTAVSNIFTSAVRVFAKPGKPLTRAVAEEILAAMKADNGSYWVPVTAASGPNGCWLDVQLGSAKNPGWPEFWEHRGDEFDSMWERFSNEGGWPDTITHSLRAEYFHALDSRPVRYGFDHVIVTGPRAALPEPPDAADTWSEVGPRMWKSTARGSYQGLNERTDMREGPSAWIKDAGWEPGRPAVHPFELTTPTTPARHATGAPDFEPSWLEPLLADDGTPPHPEIERVDLFWRNRLVHRAQMYPVWWLDDKDDDMPGDEPAEWEHRSADDWDNCLDPEYRNYLTDWSERWIAASG</sequence>
<dbReference type="Proteomes" id="UP001499854">
    <property type="component" value="Unassembled WGS sequence"/>
</dbReference>
<name>A0ABN2S2K2_9ACTN</name>